<dbReference type="PANTHER" id="PTHR18968">
    <property type="entry name" value="THIAMINE PYROPHOSPHATE ENZYMES"/>
    <property type="match status" value="1"/>
</dbReference>
<dbReference type="GO" id="GO:0009097">
    <property type="term" value="P:isoleucine biosynthetic process"/>
    <property type="evidence" value="ECO:0007669"/>
    <property type="project" value="TreeGrafter"/>
</dbReference>
<dbReference type="EMBL" id="BNAV01000001">
    <property type="protein sequence ID" value="GHF41702.1"/>
    <property type="molecule type" value="Genomic_DNA"/>
</dbReference>
<reference evidence="7" key="2">
    <citation type="submission" date="2020-09" db="EMBL/GenBank/DDBJ databases">
        <authorList>
            <person name="Sun Q."/>
            <person name="Zhou Y."/>
        </authorList>
    </citation>
    <scope>NUCLEOTIDE SEQUENCE</scope>
    <source>
        <strain evidence="7">CGMCC 4.7679</strain>
    </source>
</reference>
<evidence type="ECO:0000256" key="3">
    <source>
        <dbReference type="RuleBase" id="RU362132"/>
    </source>
</evidence>
<accession>A0A8H9IRB7</accession>
<dbReference type="Pfam" id="PF00205">
    <property type="entry name" value="TPP_enzyme_M"/>
    <property type="match status" value="1"/>
</dbReference>
<comment type="caution">
    <text evidence="7">The sequence shown here is derived from an EMBL/GenBank/DDBJ whole genome shotgun (WGS) entry which is preliminary data.</text>
</comment>
<dbReference type="Gene3D" id="3.40.50.1220">
    <property type="entry name" value="TPP-binding domain"/>
    <property type="match status" value="1"/>
</dbReference>
<keyword evidence="8" id="KW-1185">Reference proteome</keyword>
<feature type="domain" description="Thiamine pyrophosphate enzyme N-terminal TPP-binding" evidence="6">
    <location>
        <begin position="20"/>
        <end position="134"/>
    </location>
</feature>
<dbReference type="InterPro" id="IPR012001">
    <property type="entry name" value="Thiamin_PyroP_enz_TPP-bd_dom"/>
</dbReference>
<dbReference type="Pfam" id="PF02775">
    <property type="entry name" value="TPP_enzyme_C"/>
    <property type="match status" value="1"/>
</dbReference>
<gene>
    <name evidence="7" type="primary">ilvB</name>
    <name evidence="7" type="ORF">GCM10017566_13980</name>
</gene>
<evidence type="ECO:0000259" key="6">
    <source>
        <dbReference type="Pfam" id="PF02776"/>
    </source>
</evidence>
<protein>
    <submittedName>
        <fullName evidence="7">Acetolactate synthase</fullName>
    </submittedName>
</protein>
<dbReference type="Proteomes" id="UP000658656">
    <property type="component" value="Unassembled WGS sequence"/>
</dbReference>
<proteinExistence type="inferred from homology"/>
<dbReference type="GO" id="GO:0050660">
    <property type="term" value="F:flavin adenine dinucleotide binding"/>
    <property type="evidence" value="ECO:0007669"/>
    <property type="project" value="TreeGrafter"/>
</dbReference>
<evidence type="ECO:0000259" key="5">
    <source>
        <dbReference type="Pfam" id="PF02775"/>
    </source>
</evidence>
<dbReference type="Pfam" id="PF02776">
    <property type="entry name" value="TPP_enzyme_N"/>
    <property type="match status" value="1"/>
</dbReference>
<evidence type="ECO:0000256" key="1">
    <source>
        <dbReference type="ARBA" id="ARBA00007812"/>
    </source>
</evidence>
<dbReference type="CDD" id="cd07035">
    <property type="entry name" value="TPP_PYR_POX_like"/>
    <property type="match status" value="1"/>
</dbReference>
<dbReference type="GO" id="GO:0030976">
    <property type="term" value="F:thiamine pyrophosphate binding"/>
    <property type="evidence" value="ECO:0007669"/>
    <property type="project" value="InterPro"/>
</dbReference>
<dbReference type="GO" id="GO:0003984">
    <property type="term" value="F:acetolactate synthase activity"/>
    <property type="evidence" value="ECO:0007669"/>
    <property type="project" value="TreeGrafter"/>
</dbReference>
<dbReference type="InterPro" id="IPR012000">
    <property type="entry name" value="Thiamin_PyroP_enz_cen_dom"/>
</dbReference>
<keyword evidence="2 3" id="KW-0786">Thiamine pyrophosphate</keyword>
<dbReference type="Gene3D" id="3.40.50.970">
    <property type="match status" value="2"/>
</dbReference>
<evidence type="ECO:0000256" key="2">
    <source>
        <dbReference type="ARBA" id="ARBA00023052"/>
    </source>
</evidence>
<evidence type="ECO:0000313" key="8">
    <source>
        <dbReference type="Proteomes" id="UP000658656"/>
    </source>
</evidence>
<dbReference type="RefSeq" id="WP_373308563.1">
    <property type="nucleotide sequence ID" value="NZ_BNAV01000001.1"/>
</dbReference>
<dbReference type="GO" id="GO:0000287">
    <property type="term" value="F:magnesium ion binding"/>
    <property type="evidence" value="ECO:0007669"/>
    <property type="project" value="InterPro"/>
</dbReference>
<dbReference type="GO" id="GO:0009099">
    <property type="term" value="P:L-valine biosynthetic process"/>
    <property type="evidence" value="ECO:0007669"/>
    <property type="project" value="TreeGrafter"/>
</dbReference>
<evidence type="ECO:0000313" key="7">
    <source>
        <dbReference type="EMBL" id="GHF41702.1"/>
    </source>
</evidence>
<name>A0A8H9IRB7_9PSEU</name>
<dbReference type="InterPro" id="IPR011766">
    <property type="entry name" value="TPP_enzyme_TPP-bd"/>
</dbReference>
<dbReference type="FunFam" id="3.40.50.970:FF:000007">
    <property type="entry name" value="Acetolactate synthase"/>
    <property type="match status" value="1"/>
</dbReference>
<dbReference type="InterPro" id="IPR045229">
    <property type="entry name" value="TPP_enz"/>
</dbReference>
<sequence length="496" mass="51372">MTAVDRAESAVPARREIPDTGAHNVVRALENLGCRAAFGIPGGAVMPVYDALLTSSVRHVLVRHEQGAGHAANGYAQATGETGVCLATSGPGATNLVPPLADAYRDSVPVVAVTGQVARPLMGTDAFQEADIVALTAPVTKHGYLVTDPADIPRVLAEAFHLAGTGRPGPVVVDIPKDVQQAHVPFRWPPRLSLRGYHPVRRPSGKQIAAAASLIRAARRPVLYAGGGLVRSGAHAELRELAERTGMPVVTTLMARGAFPASHPQHGGTGVLRRADLVVALGARIGETGAKVVHVDIDPAGISGLRPGDVPIVGDCRQVLAGLLAALDGTPEPEEWWRELTWAGRPPANGVLARLGELAGPDAVYVAGEGRHRLRAARSLPHERPRSWIVSGGQGAAGFAVPAAMGAQAGLPDRPVWTIEGDLGAAAQELATCALEGLPVKVALLGSGGLPDAVLLAESLGCAGLRCESPAEVDDTVRRAVAITERPVVVDFALTR</sequence>
<feature type="domain" description="Thiamine pyrophosphate enzyme central" evidence="4">
    <location>
        <begin position="208"/>
        <end position="323"/>
    </location>
</feature>
<dbReference type="AlphaFoldDB" id="A0A8H9IRB7"/>
<dbReference type="GO" id="GO:0005948">
    <property type="term" value="C:acetolactate synthase complex"/>
    <property type="evidence" value="ECO:0007669"/>
    <property type="project" value="TreeGrafter"/>
</dbReference>
<dbReference type="InterPro" id="IPR029035">
    <property type="entry name" value="DHS-like_NAD/FAD-binding_dom"/>
</dbReference>
<dbReference type="InterPro" id="IPR029061">
    <property type="entry name" value="THDP-binding"/>
</dbReference>
<reference evidence="7" key="1">
    <citation type="journal article" date="2014" name="Int. J. Syst. Evol. Microbiol.">
        <title>Complete genome sequence of Corynebacterium casei LMG S-19264T (=DSM 44701T), isolated from a smear-ripened cheese.</title>
        <authorList>
            <consortium name="US DOE Joint Genome Institute (JGI-PGF)"/>
            <person name="Walter F."/>
            <person name="Albersmeier A."/>
            <person name="Kalinowski J."/>
            <person name="Ruckert C."/>
        </authorList>
    </citation>
    <scope>NUCLEOTIDE SEQUENCE</scope>
    <source>
        <strain evidence="7">CGMCC 4.7679</strain>
    </source>
</reference>
<feature type="domain" description="Thiamine pyrophosphate enzyme TPP-binding" evidence="5">
    <location>
        <begin position="370"/>
        <end position="445"/>
    </location>
</feature>
<organism evidence="7 8">
    <name type="scientific">Amycolatopsis bartoniae</name>
    <dbReference type="NCBI Taxonomy" id="941986"/>
    <lineage>
        <taxon>Bacteria</taxon>
        <taxon>Bacillati</taxon>
        <taxon>Actinomycetota</taxon>
        <taxon>Actinomycetes</taxon>
        <taxon>Pseudonocardiales</taxon>
        <taxon>Pseudonocardiaceae</taxon>
        <taxon>Amycolatopsis</taxon>
    </lineage>
</organism>
<dbReference type="PANTHER" id="PTHR18968:SF13">
    <property type="entry name" value="ACETOLACTATE SYNTHASE CATALYTIC SUBUNIT, MITOCHONDRIAL"/>
    <property type="match status" value="1"/>
</dbReference>
<comment type="similarity">
    <text evidence="1 3">Belongs to the TPP enzyme family.</text>
</comment>
<evidence type="ECO:0000259" key="4">
    <source>
        <dbReference type="Pfam" id="PF00205"/>
    </source>
</evidence>
<dbReference type="SUPFAM" id="SSF52467">
    <property type="entry name" value="DHS-like NAD/FAD-binding domain"/>
    <property type="match status" value="1"/>
</dbReference>
<dbReference type="SUPFAM" id="SSF52518">
    <property type="entry name" value="Thiamin diphosphate-binding fold (THDP-binding)"/>
    <property type="match status" value="2"/>
</dbReference>